<evidence type="ECO:0000256" key="7">
    <source>
        <dbReference type="ARBA" id="ARBA00022737"/>
    </source>
</evidence>
<dbReference type="SUPFAM" id="SSF50978">
    <property type="entry name" value="WD40 repeat-like"/>
    <property type="match status" value="1"/>
</dbReference>
<evidence type="ECO:0000256" key="3">
    <source>
        <dbReference type="ARBA" id="ARBA00004906"/>
    </source>
</evidence>
<dbReference type="PANTHER" id="PTHR19919">
    <property type="entry name" value="WD REPEAT CONTAINING PROTEIN"/>
    <property type="match status" value="1"/>
</dbReference>
<dbReference type="AlphaFoldDB" id="A0A1B6M5H7"/>
<keyword evidence="9" id="KW-0539">Nucleus</keyword>
<dbReference type="GO" id="GO:0005634">
    <property type="term" value="C:nucleus"/>
    <property type="evidence" value="ECO:0007669"/>
    <property type="project" value="UniProtKB-SubCell"/>
</dbReference>
<evidence type="ECO:0000256" key="14">
    <source>
        <dbReference type="PROSITE-ProRule" id="PRU00221"/>
    </source>
</evidence>
<evidence type="ECO:0000256" key="5">
    <source>
        <dbReference type="ARBA" id="ARBA00022490"/>
    </source>
</evidence>
<comment type="pathway">
    <text evidence="3">Protein modification; protein ubiquitination.</text>
</comment>
<dbReference type="PROSITE" id="PS50082">
    <property type="entry name" value="WD_REPEATS_2"/>
    <property type="match status" value="1"/>
</dbReference>
<protein>
    <recommendedName>
        <fullName evidence="11">DDB1- and CUL4-associated factor 7</fullName>
    </recommendedName>
    <alternativeName>
        <fullName evidence="12">WD repeat-containing protein 68</fullName>
    </alternativeName>
    <alternativeName>
        <fullName evidence="13">WD repeat-containing protein An11 homolog</fullName>
    </alternativeName>
</protein>
<keyword evidence="6 14" id="KW-0853">WD repeat</keyword>
<dbReference type="GO" id="GO:0005737">
    <property type="term" value="C:cytoplasm"/>
    <property type="evidence" value="ECO:0007669"/>
    <property type="project" value="UniProtKB-SubCell"/>
</dbReference>
<dbReference type="PROSITE" id="PS00678">
    <property type="entry name" value="WD_REPEATS_1"/>
    <property type="match status" value="1"/>
</dbReference>
<accession>A0A1B6M5H7</accession>
<dbReference type="InterPro" id="IPR036322">
    <property type="entry name" value="WD40_repeat_dom_sf"/>
</dbReference>
<dbReference type="InterPro" id="IPR015943">
    <property type="entry name" value="WD40/YVTN_repeat-like_dom_sf"/>
</dbReference>
<evidence type="ECO:0000256" key="11">
    <source>
        <dbReference type="ARBA" id="ARBA00071153"/>
    </source>
</evidence>
<evidence type="ECO:0000256" key="6">
    <source>
        <dbReference type="ARBA" id="ARBA00022574"/>
    </source>
</evidence>
<evidence type="ECO:0000256" key="13">
    <source>
        <dbReference type="ARBA" id="ARBA00079586"/>
    </source>
</evidence>
<evidence type="ECO:0000256" key="2">
    <source>
        <dbReference type="ARBA" id="ARBA00004496"/>
    </source>
</evidence>
<evidence type="ECO:0000256" key="8">
    <source>
        <dbReference type="ARBA" id="ARBA00022786"/>
    </source>
</evidence>
<reference evidence="15" key="1">
    <citation type="submission" date="2015-11" db="EMBL/GenBank/DDBJ databases">
        <title>De novo transcriptome assembly of four potential Pierce s Disease insect vectors from Arizona vineyards.</title>
        <authorList>
            <person name="Tassone E.E."/>
        </authorList>
    </citation>
    <scope>NUCLEOTIDE SEQUENCE</scope>
</reference>
<evidence type="ECO:0000256" key="9">
    <source>
        <dbReference type="ARBA" id="ARBA00023242"/>
    </source>
</evidence>
<comment type="similarity">
    <text evidence="10">Belongs to the WD repeat DCAF7 family.</text>
</comment>
<feature type="repeat" description="WD" evidence="14">
    <location>
        <begin position="263"/>
        <end position="298"/>
    </location>
</feature>
<organism evidence="15">
    <name type="scientific">Graphocephala atropunctata</name>
    <dbReference type="NCBI Taxonomy" id="36148"/>
    <lineage>
        <taxon>Eukaryota</taxon>
        <taxon>Metazoa</taxon>
        <taxon>Ecdysozoa</taxon>
        <taxon>Arthropoda</taxon>
        <taxon>Hexapoda</taxon>
        <taxon>Insecta</taxon>
        <taxon>Pterygota</taxon>
        <taxon>Neoptera</taxon>
        <taxon>Paraneoptera</taxon>
        <taxon>Hemiptera</taxon>
        <taxon>Auchenorrhyncha</taxon>
        <taxon>Membracoidea</taxon>
        <taxon>Cicadellidae</taxon>
        <taxon>Cicadellinae</taxon>
        <taxon>Cicadellini</taxon>
        <taxon>Graphocephala</taxon>
    </lineage>
</organism>
<evidence type="ECO:0000256" key="4">
    <source>
        <dbReference type="ARBA" id="ARBA00022473"/>
    </source>
</evidence>
<dbReference type="InterPro" id="IPR045159">
    <property type="entry name" value="DCAF7-like"/>
</dbReference>
<evidence type="ECO:0000256" key="1">
    <source>
        <dbReference type="ARBA" id="ARBA00004123"/>
    </source>
</evidence>
<sequence>MALSVTANSTKEIYKYEAPWPLFSMNWSLRPDKKFRLALGSFVEEYNNKVSIVTLEEDKFKVNSVFDHPYPTTKIMWIPDGKGLFPDLLSTSGDYLRIWQAGEGETKLHCVLNNNKNSDFCAPLTSFDWNDVDPNIIGTSSIDTTCTIWSLETKQAIRSINTVSGHVKTQLIAHDKEVYDIVFSRGGGGRDVFASVGADGSVRMFDLRHLEHSTIIYEDPFRTPLLRLAWNKQDPNYLASVAMNASEVTVLDIRVPCTPVTKLKNHQACINGVVWAPHSSCHLCTAGDDKQALIWDIQCMSQTIEDPILAYTGATGEINQIQWGATQPDWIAICYSNALEILRV</sequence>
<dbReference type="FunFam" id="2.130.10.10:FF:000049">
    <property type="entry name" value="DDB1-and CUL4-associated factor 7"/>
    <property type="match status" value="1"/>
</dbReference>
<dbReference type="InterPro" id="IPR019775">
    <property type="entry name" value="WD40_repeat_CS"/>
</dbReference>
<evidence type="ECO:0000256" key="12">
    <source>
        <dbReference type="ARBA" id="ARBA00075735"/>
    </source>
</evidence>
<evidence type="ECO:0000256" key="10">
    <source>
        <dbReference type="ARBA" id="ARBA00060896"/>
    </source>
</evidence>
<dbReference type="Pfam" id="PF00400">
    <property type="entry name" value="WD40"/>
    <property type="match status" value="2"/>
</dbReference>
<dbReference type="InterPro" id="IPR001680">
    <property type="entry name" value="WD40_rpt"/>
</dbReference>
<proteinExistence type="inferred from homology"/>
<name>A0A1B6M5H7_9HEMI</name>
<keyword evidence="7" id="KW-0677">Repeat</keyword>
<dbReference type="SMART" id="SM00320">
    <property type="entry name" value="WD40"/>
    <property type="match status" value="4"/>
</dbReference>
<gene>
    <name evidence="15" type="ORF">g.15346</name>
</gene>
<keyword evidence="5" id="KW-0963">Cytoplasm</keyword>
<keyword evidence="4" id="KW-0217">Developmental protein</keyword>
<comment type="subcellular location">
    <subcellularLocation>
        <location evidence="2">Cytoplasm</location>
    </subcellularLocation>
    <subcellularLocation>
        <location evidence="1">Nucleus</location>
    </subcellularLocation>
</comment>
<keyword evidence="8" id="KW-0833">Ubl conjugation pathway</keyword>
<evidence type="ECO:0000313" key="15">
    <source>
        <dbReference type="EMBL" id="JAT31158.1"/>
    </source>
</evidence>
<dbReference type="Gene3D" id="2.130.10.10">
    <property type="entry name" value="YVTN repeat-like/Quinoprotein amine dehydrogenase"/>
    <property type="match status" value="1"/>
</dbReference>
<dbReference type="EMBL" id="GEBQ01008819">
    <property type="protein sequence ID" value="JAT31158.1"/>
    <property type="molecule type" value="Transcribed_RNA"/>
</dbReference>